<comment type="caution">
    <text evidence="2">The sequence shown here is derived from an EMBL/GenBank/DDBJ whole genome shotgun (WGS) entry which is preliminary data.</text>
</comment>
<accession>A0A553P6T2</accession>
<organism evidence="2 3">
    <name type="scientific">Tigriopus californicus</name>
    <name type="common">Marine copepod</name>
    <dbReference type="NCBI Taxonomy" id="6832"/>
    <lineage>
        <taxon>Eukaryota</taxon>
        <taxon>Metazoa</taxon>
        <taxon>Ecdysozoa</taxon>
        <taxon>Arthropoda</taxon>
        <taxon>Crustacea</taxon>
        <taxon>Multicrustacea</taxon>
        <taxon>Hexanauplia</taxon>
        <taxon>Copepoda</taxon>
        <taxon>Harpacticoida</taxon>
        <taxon>Harpacticidae</taxon>
        <taxon>Tigriopus</taxon>
    </lineage>
</organism>
<dbReference type="Proteomes" id="UP000318571">
    <property type="component" value="Chromosome 3"/>
</dbReference>
<dbReference type="EMBL" id="VCGU01000007">
    <property type="protein sequence ID" value="TRY73387.1"/>
    <property type="molecule type" value="Genomic_DNA"/>
</dbReference>
<feature type="compositionally biased region" description="Low complexity" evidence="1">
    <location>
        <begin position="275"/>
        <end position="284"/>
    </location>
</feature>
<dbReference type="STRING" id="6832.A0A553P6T2"/>
<sequence length="364" mass="40533">MVTEYFEAEDLASQAQQSLNEASKDLAQLANYCENKYKEGLEPKKSTQEFPSGRKIHGGESIQQTAEFAIQALSAISVNVRVLADDFMSKMAVVEQDLDYLTSEIGWMSLQIEFGEERMARRQIRRLCQKKQLQESHSAVSKVPSPKLKPYAKTVLDVSTLDSIGANGVKKPKLRLSIKKPSFDEKPEMKTLHRSYTATLGRNMSRASALTASTATLNRMKMPAMPKIPASPKEPSIDETKTQEKNDEYLDLSSKSDQGRRLSLLPPMPDEVIESGDVSSSSDDYGSDGNEELDDPLPTPPAPPGAIKLEAHLKQSTIREQPDEINFDRDLSLLLHDMDDIYADINSELNQLDEAKTSVTEYTT</sequence>
<gene>
    <name evidence="2" type="ORF">TCAL_15714</name>
</gene>
<evidence type="ECO:0000256" key="1">
    <source>
        <dbReference type="SAM" id="MobiDB-lite"/>
    </source>
</evidence>
<feature type="compositionally biased region" description="Acidic residues" evidence="1">
    <location>
        <begin position="285"/>
        <end position="295"/>
    </location>
</feature>
<evidence type="ECO:0000313" key="2">
    <source>
        <dbReference type="EMBL" id="TRY73387.1"/>
    </source>
</evidence>
<reference evidence="2 3" key="1">
    <citation type="journal article" date="2018" name="Nat. Ecol. Evol.">
        <title>Genomic signatures of mitonuclear coevolution across populations of Tigriopus californicus.</title>
        <authorList>
            <person name="Barreto F.S."/>
            <person name="Watson E.T."/>
            <person name="Lima T.G."/>
            <person name="Willett C.S."/>
            <person name="Edmands S."/>
            <person name="Li W."/>
            <person name="Burton R.S."/>
        </authorList>
    </citation>
    <scope>NUCLEOTIDE SEQUENCE [LARGE SCALE GENOMIC DNA]</scope>
    <source>
        <strain evidence="2 3">San Diego</strain>
    </source>
</reference>
<feature type="region of interest" description="Disordered" evidence="1">
    <location>
        <begin position="216"/>
        <end position="305"/>
    </location>
</feature>
<evidence type="ECO:0000313" key="3">
    <source>
        <dbReference type="Proteomes" id="UP000318571"/>
    </source>
</evidence>
<keyword evidence="3" id="KW-1185">Reference proteome</keyword>
<dbReference type="Gene3D" id="6.10.140.1620">
    <property type="match status" value="1"/>
</dbReference>
<name>A0A553P6T2_TIGCA</name>
<proteinExistence type="predicted"/>
<protein>
    <submittedName>
        <fullName evidence="2">Uncharacterized protein</fullName>
    </submittedName>
</protein>
<dbReference type="AlphaFoldDB" id="A0A553P6T2"/>
<feature type="compositionally biased region" description="Basic and acidic residues" evidence="1">
    <location>
        <begin position="235"/>
        <end position="248"/>
    </location>
</feature>